<organism evidence="1">
    <name type="scientific">Arundo donax</name>
    <name type="common">Giant reed</name>
    <name type="synonym">Donax arundinaceus</name>
    <dbReference type="NCBI Taxonomy" id="35708"/>
    <lineage>
        <taxon>Eukaryota</taxon>
        <taxon>Viridiplantae</taxon>
        <taxon>Streptophyta</taxon>
        <taxon>Embryophyta</taxon>
        <taxon>Tracheophyta</taxon>
        <taxon>Spermatophyta</taxon>
        <taxon>Magnoliopsida</taxon>
        <taxon>Liliopsida</taxon>
        <taxon>Poales</taxon>
        <taxon>Poaceae</taxon>
        <taxon>PACMAD clade</taxon>
        <taxon>Arundinoideae</taxon>
        <taxon>Arundineae</taxon>
        <taxon>Arundo</taxon>
    </lineage>
</organism>
<reference evidence="1" key="2">
    <citation type="journal article" date="2015" name="Data Brief">
        <title>Shoot transcriptome of the giant reed, Arundo donax.</title>
        <authorList>
            <person name="Barrero R.A."/>
            <person name="Guerrero F.D."/>
            <person name="Moolhuijzen P."/>
            <person name="Goolsby J.A."/>
            <person name="Tidwell J."/>
            <person name="Bellgard S.E."/>
            <person name="Bellgard M.I."/>
        </authorList>
    </citation>
    <scope>NUCLEOTIDE SEQUENCE</scope>
    <source>
        <tissue evidence="1">Shoot tissue taken approximately 20 cm above the soil surface</tissue>
    </source>
</reference>
<protein>
    <submittedName>
        <fullName evidence="1">Uncharacterized protein</fullName>
    </submittedName>
</protein>
<dbReference type="EMBL" id="GBRH01190693">
    <property type="protein sequence ID" value="JAE07203.1"/>
    <property type="molecule type" value="Transcribed_RNA"/>
</dbReference>
<sequence length="40" mass="4798">MLLQLQDTVASIRYFLLKNLIEFPCKRISWGENLIKLFLE</sequence>
<accession>A0A0A9FG22</accession>
<evidence type="ECO:0000313" key="1">
    <source>
        <dbReference type="EMBL" id="JAE07203.1"/>
    </source>
</evidence>
<name>A0A0A9FG22_ARUDO</name>
<proteinExistence type="predicted"/>
<dbReference type="AlphaFoldDB" id="A0A0A9FG22"/>
<reference evidence="1" key="1">
    <citation type="submission" date="2014-09" db="EMBL/GenBank/DDBJ databases">
        <authorList>
            <person name="Magalhaes I.L.F."/>
            <person name="Oliveira U."/>
            <person name="Santos F.R."/>
            <person name="Vidigal T.H.D.A."/>
            <person name="Brescovit A.D."/>
            <person name="Santos A.J."/>
        </authorList>
    </citation>
    <scope>NUCLEOTIDE SEQUENCE</scope>
    <source>
        <tissue evidence="1">Shoot tissue taken approximately 20 cm above the soil surface</tissue>
    </source>
</reference>